<dbReference type="Gene3D" id="1.20.1600.10">
    <property type="entry name" value="Outer membrane efflux proteins (OEP)"/>
    <property type="match status" value="1"/>
</dbReference>
<comment type="subcellular location">
    <subcellularLocation>
        <location evidence="1">Cell outer membrane</location>
    </subcellularLocation>
</comment>
<evidence type="ECO:0000256" key="1">
    <source>
        <dbReference type="ARBA" id="ARBA00004442"/>
    </source>
</evidence>
<organism evidence="7">
    <name type="scientific">hydrothermal vent metagenome</name>
    <dbReference type="NCBI Taxonomy" id="652676"/>
    <lineage>
        <taxon>unclassified sequences</taxon>
        <taxon>metagenomes</taxon>
        <taxon>ecological metagenomes</taxon>
    </lineage>
</organism>
<dbReference type="PANTHER" id="PTHR30026:SF20">
    <property type="entry name" value="OUTER MEMBRANE PROTEIN TOLC"/>
    <property type="match status" value="1"/>
</dbReference>
<accession>A0A1W1D423</accession>
<dbReference type="InterPro" id="IPR051906">
    <property type="entry name" value="TolC-like"/>
</dbReference>
<dbReference type="GO" id="GO:1990281">
    <property type="term" value="C:efflux pump complex"/>
    <property type="evidence" value="ECO:0007669"/>
    <property type="project" value="TreeGrafter"/>
</dbReference>
<dbReference type="GO" id="GO:0015288">
    <property type="term" value="F:porin activity"/>
    <property type="evidence" value="ECO:0007669"/>
    <property type="project" value="TreeGrafter"/>
</dbReference>
<keyword evidence="4" id="KW-0812">Transmembrane</keyword>
<dbReference type="GO" id="GO:0009279">
    <property type="term" value="C:cell outer membrane"/>
    <property type="evidence" value="ECO:0007669"/>
    <property type="project" value="UniProtKB-SubCell"/>
</dbReference>
<keyword evidence="6" id="KW-0998">Cell outer membrane</keyword>
<sequence>MSGMKQLSKIAVGMLIVSYANAASLKDILNSVAKNNELLQSSTLMTQSKNKDLESVSNIYAPNIMVGDGFSRLDGDVSNKQVGTTNVAYIKAGITLYDGGKNKAIKKQKLYQYKSNFYQKEESTKELLLQTVTLFFQAKSIEAKLFAYEDKSKTLKAQYEKEQIKFNNGMTTIDSILKLKSEYQSNLYVISDLKYQLEKMLQTLTLLSNKKIKKLDESRLKDIQNVTFQDSFNVKSLQNDIEASKQNINIIKSAKKVQVRLEDSYSLYYYDDYNKRILSDLPDQQNKFLFNIQFNLYDTVTKHKKESLSLVHQALNEKLMYQKKQDTLNFALAKKRLETEKEKITSSKLALEMAQSVYDIVSDKYENGIVDNITYLDALSKKVINEAIYKEALYEYEIAKANYYFYSGINYQEMLK</sequence>
<dbReference type="PANTHER" id="PTHR30026">
    <property type="entry name" value="OUTER MEMBRANE PROTEIN TOLC"/>
    <property type="match status" value="1"/>
</dbReference>
<dbReference type="EMBL" id="FPHP01000029">
    <property type="protein sequence ID" value="SFV75375.1"/>
    <property type="molecule type" value="Genomic_DNA"/>
</dbReference>
<name>A0A1W1D423_9ZZZZ</name>
<evidence type="ECO:0000256" key="4">
    <source>
        <dbReference type="ARBA" id="ARBA00022692"/>
    </source>
</evidence>
<protein>
    <submittedName>
        <fullName evidence="7">Probable outer membrane component of multidrug efflux pump</fullName>
    </submittedName>
</protein>
<reference evidence="7" key="1">
    <citation type="submission" date="2016-10" db="EMBL/GenBank/DDBJ databases">
        <authorList>
            <person name="de Groot N.N."/>
        </authorList>
    </citation>
    <scope>NUCLEOTIDE SEQUENCE</scope>
</reference>
<dbReference type="SUPFAM" id="SSF56954">
    <property type="entry name" value="Outer membrane efflux proteins (OEP)"/>
    <property type="match status" value="1"/>
</dbReference>
<proteinExistence type="predicted"/>
<gene>
    <name evidence="7" type="ORF">MNB_SM-3-395</name>
</gene>
<evidence type="ECO:0000256" key="5">
    <source>
        <dbReference type="ARBA" id="ARBA00023136"/>
    </source>
</evidence>
<keyword evidence="5" id="KW-0472">Membrane</keyword>
<dbReference type="InterPro" id="IPR003423">
    <property type="entry name" value="OMP_efflux"/>
</dbReference>
<dbReference type="GO" id="GO:0015562">
    <property type="term" value="F:efflux transmembrane transporter activity"/>
    <property type="evidence" value="ECO:0007669"/>
    <property type="project" value="InterPro"/>
</dbReference>
<keyword evidence="3" id="KW-1134">Transmembrane beta strand</keyword>
<evidence type="ECO:0000313" key="7">
    <source>
        <dbReference type="EMBL" id="SFV75375.1"/>
    </source>
</evidence>
<dbReference type="AlphaFoldDB" id="A0A1W1D423"/>
<evidence type="ECO:0000256" key="6">
    <source>
        <dbReference type="ARBA" id="ARBA00023237"/>
    </source>
</evidence>
<evidence type="ECO:0000256" key="2">
    <source>
        <dbReference type="ARBA" id="ARBA00022448"/>
    </source>
</evidence>
<evidence type="ECO:0000256" key="3">
    <source>
        <dbReference type="ARBA" id="ARBA00022452"/>
    </source>
</evidence>
<dbReference type="Pfam" id="PF02321">
    <property type="entry name" value="OEP"/>
    <property type="match status" value="1"/>
</dbReference>
<keyword evidence="2" id="KW-0813">Transport</keyword>